<evidence type="ECO:0000313" key="2">
    <source>
        <dbReference type="Proteomes" id="UP000825072"/>
    </source>
</evidence>
<protein>
    <submittedName>
        <fullName evidence="1">Uncharacterized protein</fullName>
    </submittedName>
</protein>
<dbReference type="EMBL" id="AP024747">
    <property type="protein sequence ID" value="BCY25338.1"/>
    <property type="molecule type" value="Genomic_DNA"/>
</dbReference>
<organism evidence="1 2">
    <name type="scientific">Cutibacterium modestum</name>
    <dbReference type="NCBI Taxonomy" id="2559073"/>
    <lineage>
        <taxon>Bacteria</taxon>
        <taxon>Bacillati</taxon>
        <taxon>Actinomycetota</taxon>
        <taxon>Actinomycetes</taxon>
        <taxon>Propionibacteriales</taxon>
        <taxon>Propionibacteriaceae</taxon>
        <taxon>Cutibacterium</taxon>
    </lineage>
</organism>
<accession>A0AAD1KPD2</accession>
<gene>
    <name evidence="1" type="ORF">KB1_13280</name>
</gene>
<reference evidence="1" key="1">
    <citation type="submission" date="2021-06" db="EMBL/GenBank/DDBJ databases">
        <title>Genome sequence of Cutibacterium modestum strain KB17-24694.</title>
        <authorList>
            <person name="Dekio I."/>
            <person name="Asahina A."/>
            <person name="Nishida M."/>
        </authorList>
    </citation>
    <scope>NUCLEOTIDE SEQUENCE</scope>
    <source>
        <strain evidence="1">KB17-24694</strain>
    </source>
</reference>
<evidence type="ECO:0000313" key="1">
    <source>
        <dbReference type="EMBL" id="BCY25338.1"/>
    </source>
</evidence>
<name>A0AAD1KPD2_9ACTN</name>
<proteinExistence type="predicted"/>
<sequence length="59" mass="6091">MTAGNVVDLGGLRRLRCGAELLGFDAVATLNEEARGGGRAVGIATLTLWACSLPCLGFR</sequence>
<dbReference type="Proteomes" id="UP000825072">
    <property type="component" value="Chromosome 1"/>
</dbReference>
<dbReference type="AlphaFoldDB" id="A0AAD1KPD2"/>